<dbReference type="InterPro" id="IPR000758">
    <property type="entry name" value="Enterovir_OMP"/>
</dbReference>
<proteinExistence type="predicted"/>
<evidence type="ECO:0000313" key="7">
    <source>
        <dbReference type="EMBL" id="MWL50244.1"/>
    </source>
</evidence>
<evidence type="ECO:0000256" key="2">
    <source>
        <dbReference type="ARBA" id="ARBA00022452"/>
    </source>
</evidence>
<keyword evidence="5" id="KW-0472">Membrane</keyword>
<sequence length="207" mass="22448">MRHLYGAILLFTTLLAGVPLPAQAESGHGAFSVGYAQVHPGGVPVLSGTGARTGDLKGINVKYRYEFTDHLGGIVSLSYASAKKSRTTMTGDKAFHYESLRGRYVSLMAGPVWQVSEQVSIYGMAGMAHTRWSDSVQDYRRDEVTPGYVRETTTASDGHSARHLTLAWGAGLQFNPAETVTVDLAYEVAGHGDWRTDAFIVGIGYRF</sequence>
<dbReference type="GO" id="GO:0016020">
    <property type="term" value="C:membrane"/>
    <property type="evidence" value="ECO:0007669"/>
    <property type="project" value="UniProtKB-SubCell"/>
</dbReference>
<dbReference type="RefSeq" id="WP_097432187.1">
    <property type="nucleotide sequence ID" value="NZ_JAIUTW010000003.1"/>
</dbReference>
<dbReference type="InterPro" id="IPR011250">
    <property type="entry name" value="OMP/PagP_B-barrel"/>
</dbReference>
<dbReference type="PROSITE" id="PS00695">
    <property type="entry name" value="ENT_VIR_OMP_2"/>
    <property type="match status" value="1"/>
</dbReference>
<dbReference type="PROSITE" id="PS00694">
    <property type="entry name" value="ENT_VIR_OMP_1"/>
    <property type="match status" value="1"/>
</dbReference>
<dbReference type="PANTHER" id="PTHR35892">
    <property type="entry name" value="OUTER MEMBRANE PROTEIN PAGN-RELATED"/>
    <property type="match status" value="1"/>
</dbReference>
<evidence type="ECO:0000313" key="8">
    <source>
        <dbReference type="Proteomes" id="UP000487258"/>
    </source>
</evidence>
<dbReference type="Proteomes" id="UP000487258">
    <property type="component" value="Unassembled WGS sequence"/>
</dbReference>
<dbReference type="PANTHER" id="PTHR35892:SF2">
    <property type="entry name" value="OUTER MEMBRANE PROTEIN PAGN"/>
    <property type="match status" value="1"/>
</dbReference>
<evidence type="ECO:0000256" key="5">
    <source>
        <dbReference type="ARBA" id="ARBA00023136"/>
    </source>
</evidence>
<keyword evidence="3" id="KW-0812">Transmembrane</keyword>
<dbReference type="PRINTS" id="PR00316">
    <property type="entry name" value="ENTEROVIROMP"/>
</dbReference>
<dbReference type="GO" id="GO:0044384">
    <property type="term" value="C:host outer membrane"/>
    <property type="evidence" value="ECO:0007669"/>
    <property type="project" value="InterPro"/>
</dbReference>
<organism evidence="7 8">
    <name type="scientific">Escherichia coli</name>
    <dbReference type="NCBI Taxonomy" id="562"/>
    <lineage>
        <taxon>Bacteria</taxon>
        <taxon>Pseudomonadati</taxon>
        <taxon>Pseudomonadota</taxon>
        <taxon>Gammaproteobacteria</taxon>
        <taxon>Enterobacterales</taxon>
        <taxon>Enterobacteriaceae</taxon>
        <taxon>Escherichia</taxon>
    </lineage>
</organism>
<dbReference type="InterPro" id="IPR051723">
    <property type="entry name" value="Bact_OM_Invasion-Related"/>
</dbReference>
<feature type="chain" id="PRO_5027055525" evidence="6">
    <location>
        <begin position="25"/>
        <end position="207"/>
    </location>
</feature>
<name>A0A6L7A3L4_ECOLX</name>
<evidence type="ECO:0000256" key="4">
    <source>
        <dbReference type="ARBA" id="ARBA00022729"/>
    </source>
</evidence>
<dbReference type="SUPFAM" id="SSF56925">
    <property type="entry name" value="OMPA-like"/>
    <property type="match status" value="1"/>
</dbReference>
<reference evidence="7 8" key="1">
    <citation type="submission" date="2019-12" db="EMBL/GenBank/DDBJ databases">
        <title>Enteriobacteria Tanzani isolates_10432.</title>
        <authorList>
            <person name="Subbiah M."/>
            <person name="Call D."/>
        </authorList>
    </citation>
    <scope>NUCLEOTIDE SEQUENCE [LARGE SCALE GENOMIC DNA]</scope>
    <source>
        <strain evidence="7 8">10432wF6</strain>
    </source>
</reference>
<keyword evidence="2" id="KW-1134">Transmembrane beta strand</keyword>
<comment type="subcellular location">
    <subcellularLocation>
        <location evidence="1">Membrane</location>
        <topology evidence="1">Multi-pass membrane protein</topology>
    </subcellularLocation>
</comment>
<gene>
    <name evidence="7" type="ORF">GQM04_33155</name>
</gene>
<feature type="signal peptide" evidence="6">
    <location>
        <begin position="1"/>
        <end position="24"/>
    </location>
</feature>
<comment type="caution">
    <text evidence="7">The sequence shown here is derived from an EMBL/GenBank/DDBJ whole genome shotgun (WGS) entry which is preliminary data.</text>
</comment>
<dbReference type="EMBL" id="WTMY01001184">
    <property type="protein sequence ID" value="MWL50244.1"/>
    <property type="molecule type" value="Genomic_DNA"/>
</dbReference>
<evidence type="ECO:0000256" key="1">
    <source>
        <dbReference type="ARBA" id="ARBA00004141"/>
    </source>
</evidence>
<evidence type="ECO:0000256" key="6">
    <source>
        <dbReference type="SAM" id="SignalP"/>
    </source>
</evidence>
<dbReference type="Pfam" id="PF06316">
    <property type="entry name" value="Ail_Lom"/>
    <property type="match status" value="1"/>
</dbReference>
<dbReference type="AlphaFoldDB" id="A0A6L7A3L4"/>
<accession>A0A6L7A3L4</accession>
<dbReference type="Gene3D" id="2.40.160.20">
    <property type="match status" value="1"/>
</dbReference>
<keyword evidence="4 6" id="KW-0732">Signal</keyword>
<protein>
    <submittedName>
        <fullName evidence="7">Ail/Lom family outer membrane beta-barrel protein</fullName>
    </submittedName>
</protein>
<evidence type="ECO:0000256" key="3">
    <source>
        <dbReference type="ARBA" id="ARBA00022692"/>
    </source>
</evidence>